<name>A0ABQ1J3G1_9GAMM</name>
<keyword evidence="2" id="KW-1185">Reference proteome</keyword>
<dbReference type="Proteomes" id="UP000617555">
    <property type="component" value="Unassembled WGS sequence"/>
</dbReference>
<accession>A0ABQ1J3G1</accession>
<comment type="caution">
    <text evidence="1">The sequence shown here is derived from an EMBL/GenBank/DDBJ whole genome shotgun (WGS) entry which is preliminary data.</text>
</comment>
<sequence>MFILQPIRLQAVKQRNTNRKNTMQSLQLQTDAKIAEGRQKNPVFMQKVDEIIAQ</sequence>
<gene>
    <name evidence="1" type="ORF">GCM10011607_19770</name>
</gene>
<evidence type="ECO:0000313" key="2">
    <source>
        <dbReference type="Proteomes" id="UP000617555"/>
    </source>
</evidence>
<reference evidence="2" key="1">
    <citation type="journal article" date="2019" name="Int. J. Syst. Evol. Microbiol.">
        <title>The Global Catalogue of Microorganisms (GCM) 10K type strain sequencing project: providing services to taxonomists for standard genome sequencing and annotation.</title>
        <authorList>
            <consortium name="The Broad Institute Genomics Platform"/>
            <consortium name="The Broad Institute Genome Sequencing Center for Infectious Disease"/>
            <person name="Wu L."/>
            <person name="Ma J."/>
        </authorList>
    </citation>
    <scope>NUCLEOTIDE SEQUENCE [LARGE SCALE GENOMIC DNA]</scope>
    <source>
        <strain evidence="2">CGMCC 1.15339</strain>
    </source>
</reference>
<dbReference type="EMBL" id="BMII01000015">
    <property type="protein sequence ID" value="GGB59180.1"/>
    <property type="molecule type" value="Genomic_DNA"/>
</dbReference>
<protein>
    <submittedName>
        <fullName evidence="1">Uncharacterized protein</fullName>
    </submittedName>
</protein>
<proteinExistence type="predicted"/>
<organism evidence="1 2">
    <name type="scientific">Shewanella inventionis</name>
    <dbReference type="NCBI Taxonomy" id="1738770"/>
    <lineage>
        <taxon>Bacteria</taxon>
        <taxon>Pseudomonadati</taxon>
        <taxon>Pseudomonadota</taxon>
        <taxon>Gammaproteobacteria</taxon>
        <taxon>Alteromonadales</taxon>
        <taxon>Shewanellaceae</taxon>
        <taxon>Shewanella</taxon>
    </lineage>
</organism>
<evidence type="ECO:0000313" key="1">
    <source>
        <dbReference type="EMBL" id="GGB59180.1"/>
    </source>
</evidence>